<sequence>MPEGRGRQGCATRLMCQGSELDNLESRLLSGDKWGDQEVLAKNVRKDSPVACLLGLSTKLAVFINAAGSLGVLTYDDEEEEWYGQEIPPQQVHQVGKLAGEFLPGSSDNFYVFFQDASKRLVRLDNEWTPAILPAEPLAGTPLHATVIDGKMHVFYVSDKDHYLHYLSEEEEEDWVDNIMAKCVLDETLISLVASRSGDGEGVLEAYIYTVGRTILQVRGRGEGETREIGKVNREGAFVPGVEIEHARFLWAPIVMKLLKKYTSKSTDA</sequence>
<comment type="caution">
    <text evidence="1">The sequence shown here is derived from an EMBL/GenBank/DDBJ whole genome shotgun (WGS) entry which is preliminary data.</text>
</comment>
<protein>
    <submittedName>
        <fullName evidence="1">Uncharacterized protein</fullName>
    </submittedName>
</protein>
<accession>A0ACC1TEK5</accession>
<organism evidence="1 2">
    <name type="scientific">Phlebia brevispora</name>
    <dbReference type="NCBI Taxonomy" id="194682"/>
    <lineage>
        <taxon>Eukaryota</taxon>
        <taxon>Fungi</taxon>
        <taxon>Dikarya</taxon>
        <taxon>Basidiomycota</taxon>
        <taxon>Agaricomycotina</taxon>
        <taxon>Agaricomycetes</taxon>
        <taxon>Polyporales</taxon>
        <taxon>Meruliaceae</taxon>
        <taxon>Phlebia</taxon>
    </lineage>
</organism>
<name>A0ACC1TEK5_9APHY</name>
<reference evidence="1" key="1">
    <citation type="submission" date="2022-07" db="EMBL/GenBank/DDBJ databases">
        <title>Genome Sequence of Phlebia brevispora.</title>
        <authorList>
            <person name="Buettner E."/>
        </authorList>
    </citation>
    <scope>NUCLEOTIDE SEQUENCE</scope>
    <source>
        <strain evidence="1">MPL23</strain>
    </source>
</reference>
<dbReference type="EMBL" id="JANHOG010000018">
    <property type="protein sequence ID" value="KAJ3559583.1"/>
    <property type="molecule type" value="Genomic_DNA"/>
</dbReference>
<gene>
    <name evidence="1" type="ORF">NM688_g258</name>
</gene>
<dbReference type="Proteomes" id="UP001148662">
    <property type="component" value="Unassembled WGS sequence"/>
</dbReference>
<keyword evidence="2" id="KW-1185">Reference proteome</keyword>
<proteinExistence type="predicted"/>
<evidence type="ECO:0000313" key="2">
    <source>
        <dbReference type="Proteomes" id="UP001148662"/>
    </source>
</evidence>
<evidence type="ECO:0000313" key="1">
    <source>
        <dbReference type="EMBL" id="KAJ3559583.1"/>
    </source>
</evidence>